<name>A0A1H6EY56_9ACTN</name>
<proteinExistence type="predicted"/>
<gene>
    <name evidence="2" type="ORF">SAMN05444920_12260</name>
</gene>
<dbReference type="Proteomes" id="UP000236732">
    <property type="component" value="Unassembled WGS sequence"/>
</dbReference>
<accession>A0A1H6EY56</accession>
<organism evidence="2 3">
    <name type="scientific">Nonomuraea solani</name>
    <dbReference type="NCBI Taxonomy" id="1144553"/>
    <lineage>
        <taxon>Bacteria</taxon>
        <taxon>Bacillati</taxon>
        <taxon>Actinomycetota</taxon>
        <taxon>Actinomycetes</taxon>
        <taxon>Streptosporangiales</taxon>
        <taxon>Streptosporangiaceae</taxon>
        <taxon>Nonomuraea</taxon>
    </lineage>
</organism>
<feature type="region of interest" description="Disordered" evidence="1">
    <location>
        <begin position="1"/>
        <end position="37"/>
    </location>
</feature>
<sequence length="37" mass="4009">MSRPVPGFTDVGLRDTPIPTLISNGHQEPPVHLTKEA</sequence>
<evidence type="ECO:0000313" key="3">
    <source>
        <dbReference type="Proteomes" id="UP000236732"/>
    </source>
</evidence>
<dbReference type="EMBL" id="FNVT01000022">
    <property type="protein sequence ID" value="SEH01809.1"/>
    <property type="molecule type" value="Genomic_DNA"/>
</dbReference>
<protein>
    <submittedName>
        <fullName evidence="2">Uncharacterized protein</fullName>
    </submittedName>
</protein>
<keyword evidence="3" id="KW-1185">Reference proteome</keyword>
<evidence type="ECO:0000313" key="2">
    <source>
        <dbReference type="EMBL" id="SEH01809.1"/>
    </source>
</evidence>
<reference evidence="2 3" key="1">
    <citation type="submission" date="2016-10" db="EMBL/GenBank/DDBJ databases">
        <authorList>
            <person name="de Groot N.N."/>
        </authorList>
    </citation>
    <scope>NUCLEOTIDE SEQUENCE [LARGE SCALE GENOMIC DNA]</scope>
    <source>
        <strain evidence="2 3">CGMCC 4.7037</strain>
    </source>
</reference>
<evidence type="ECO:0000256" key="1">
    <source>
        <dbReference type="SAM" id="MobiDB-lite"/>
    </source>
</evidence>
<dbReference type="AlphaFoldDB" id="A0A1H6EY56"/>